<dbReference type="Proteomes" id="UP001222770">
    <property type="component" value="Unassembled WGS sequence"/>
</dbReference>
<sequence length="131" mass="14791">MDSIVSYHDLKDIISHTFGISHQVLHIHAGLAIYLSCQVALGNRRASGIALSFVLVLETVNELLDFSFHGVFWSADTLQDYVSTLMWPSILYGVSRLRRQMWRAESMRRKRMRKTFALLHAGPAARSMAAG</sequence>
<dbReference type="RefSeq" id="WP_277280088.1">
    <property type="nucleotide sequence ID" value="NZ_JAROCY010000022.1"/>
</dbReference>
<evidence type="ECO:0000313" key="2">
    <source>
        <dbReference type="Proteomes" id="UP001222770"/>
    </source>
</evidence>
<protein>
    <recommendedName>
        <fullName evidence="3">VanZ-like domain-containing protein</fullName>
    </recommendedName>
</protein>
<comment type="caution">
    <text evidence="1">The sequence shown here is derived from an EMBL/GenBank/DDBJ whole genome shotgun (WGS) entry which is preliminary data.</text>
</comment>
<name>A0ABT6CMQ4_9SPHN</name>
<evidence type="ECO:0000313" key="1">
    <source>
        <dbReference type="EMBL" id="MDF8335195.1"/>
    </source>
</evidence>
<proteinExistence type="predicted"/>
<dbReference type="EMBL" id="JAROCY010000022">
    <property type="protein sequence ID" value="MDF8335195.1"/>
    <property type="molecule type" value="Genomic_DNA"/>
</dbReference>
<reference evidence="1 2" key="1">
    <citation type="submission" date="2023-03" db="EMBL/GenBank/DDBJ databases">
        <title>Novosphingobium cyanobacteriorum sp. nov., isolated from a eutrophic reservoir during the Microcystis bloom period.</title>
        <authorList>
            <person name="Kang M."/>
            <person name="Le V."/>
            <person name="Ko S.-R."/>
            <person name="Lee S.-A."/>
            <person name="Ahn C.-Y."/>
        </authorList>
    </citation>
    <scope>NUCLEOTIDE SEQUENCE [LARGE SCALE GENOMIC DNA]</scope>
    <source>
        <strain evidence="1 2">HBC54</strain>
    </source>
</reference>
<keyword evidence="2" id="KW-1185">Reference proteome</keyword>
<evidence type="ECO:0008006" key="3">
    <source>
        <dbReference type="Google" id="ProtNLM"/>
    </source>
</evidence>
<accession>A0ABT6CMQ4</accession>
<gene>
    <name evidence="1" type="ORF">POM99_18480</name>
</gene>
<organism evidence="1 2">
    <name type="scientific">Novosphingobium cyanobacteriorum</name>
    <dbReference type="NCBI Taxonomy" id="3024215"/>
    <lineage>
        <taxon>Bacteria</taxon>
        <taxon>Pseudomonadati</taxon>
        <taxon>Pseudomonadota</taxon>
        <taxon>Alphaproteobacteria</taxon>
        <taxon>Sphingomonadales</taxon>
        <taxon>Sphingomonadaceae</taxon>
        <taxon>Novosphingobium</taxon>
    </lineage>
</organism>